<evidence type="ECO:0000313" key="1">
    <source>
        <dbReference type="EMBL" id="SFR57246.1"/>
    </source>
</evidence>
<proteinExistence type="predicted"/>
<sequence length="51" mass="5402">LSVDPFLAGGSYNLVSTNNIRQGNIKKTWTELGGLLIGGFAGGKRILNNLL</sequence>
<dbReference type="EMBL" id="FOYQ01000003">
    <property type="protein sequence ID" value="SFR57246.1"/>
    <property type="molecule type" value="Genomic_DNA"/>
</dbReference>
<organism evidence="1 2">
    <name type="scientific">Robiginitalea myxolifaciens</name>
    <dbReference type="NCBI Taxonomy" id="400055"/>
    <lineage>
        <taxon>Bacteria</taxon>
        <taxon>Pseudomonadati</taxon>
        <taxon>Bacteroidota</taxon>
        <taxon>Flavobacteriia</taxon>
        <taxon>Flavobacteriales</taxon>
        <taxon>Flavobacteriaceae</taxon>
        <taxon>Robiginitalea</taxon>
    </lineage>
</organism>
<gene>
    <name evidence="1" type="ORF">SAMN04490243_2892</name>
</gene>
<name>A0A1I6HS15_9FLAO</name>
<evidence type="ECO:0000313" key="2">
    <source>
        <dbReference type="Proteomes" id="UP000199534"/>
    </source>
</evidence>
<accession>A0A1I6HS15</accession>
<protein>
    <submittedName>
        <fullName evidence="1">Uncharacterized protein</fullName>
    </submittedName>
</protein>
<keyword evidence="2" id="KW-1185">Reference proteome</keyword>
<feature type="non-terminal residue" evidence="1">
    <location>
        <position position="1"/>
    </location>
</feature>
<dbReference type="Proteomes" id="UP000199534">
    <property type="component" value="Unassembled WGS sequence"/>
</dbReference>
<reference evidence="1 2" key="1">
    <citation type="submission" date="2016-10" db="EMBL/GenBank/DDBJ databases">
        <authorList>
            <person name="de Groot N.N."/>
        </authorList>
    </citation>
    <scope>NUCLEOTIDE SEQUENCE [LARGE SCALE GENOMIC DNA]</scope>
    <source>
        <strain evidence="1 2">DSM 21019</strain>
    </source>
</reference>
<dbReference type="AlphaFoldDB" id="A0A1I6HS15"/>